<protein>
    <recommendedName>
        <fullName evidence="3">SnoaL-like domain-containing protein</fullName>
    </recommendedName>
</protein>
<keyword evidence="2" id="KW-1185">Reference proteome</keyword>
<dbReference type="GeneID" id="80911395"/>
<dbReference type="Proteomes" id="UP001140513">
    <property type="component" value="Unassembled WGS sequence"/>
</dbReference>
<dbReference type="RefSeq" id="XP_056070872.1">
    <property type="nucleotide sequence ID" value="XM_056216625.1"/>
</dbReference>
<dbReference type="SUPFAM" id="SSF54427">
    <property type="entry name" value="NTF2-like"/>
    <property type="match status" value="1"/>
</dbReference>
<evidence type="ECO:0000313" key="2">
    <source>
        <dbReference type="Proteomes" id="UP001140513"/>
    </source>
</evidence>
<comment type="caution">
    <text evidence="1">The sequence shown here is derived from an EMBL/GenBank/DDBJ whole genome shotgun (WGS) entry which is preliminary data.</text>
</comment>
<evidence type="ECO:0008006" key="3">
    <source>
        <dbReference type="Google" id="ProtNLM"/>
    </source>
</evidence>
<organism evidence="1 2">
    <name type="scientific">Didymosphaeria variabile</name>
    <dbReference type="NCBI Taxonomy" id="1932322"/>
    <lineage>
        <taxon>Eukaryota</taxon>
        <taxon>Fungi</taxon>
        <taxon>Dikarya</taxon>
        <taxon>Ascomycota</taxon>
        <taxon>Pezizomycotina</taxon>
        <taxon>Dothideomycetes</taxon>
        <taxon>Pleosporomycetidae</taxon>
        <taxon>Pleosporales</taxon>
        <taxon>Massarineae</taxon>
        <taxon>Didymosphaeriaceae</taxon>
        <taxon>Didymosphaeria</taxon>
    </lineage>
</organism>
<dbReference type="AlphaFoldDB" id="A0A9W8XKY7"/>
<dbReference type="OrthoDB" id="2947043at2759"/>
<reference evidence="1" key="1">
    <citation type="submission" date="2022-10" db="EMBL/GenBank/DDBJ databases">
        <title>Tapping the CABI collections for fungal endophytes: first genome assemblies for Collariella, Neodidymelliopsis, Ascochyta clinopodiicola, Didymella pomorum, Didymosphaeria variabile, Neocosmospora piperis and Neocucurbitaria cava.</title>
        <authorList>
            <person name="Hill R."/>
        </authorList>
    </citation>
    <scope>NUCLEOTIDE SEQUENCE</scope>
    <source>
        <strain evidence="1">IMI 356815</strain>
    </source>
</reference>
<dbReference type="InterPro" id="IPR032710">
    <property type="entry name" value="NTF2-like_dom_sf"/>
</dbReference>
<evidence type="ECO:0000313" key="1">
    <source>
        <dbReference type="EMBL" id="KAJ4352516.1"/>
    </source>
</evidence>
<gene>
    <name evidence="1" type="ORF">N0V89_007865</name>
</gene>
<dbReference type="EMBL" id="JAPEUX010000005">
    <property type="protein sequence ID" value="KAJ4352516.1"/>
    <property type="molecule type" value="Genomic_DNA"/>
</dbReference>
<sequence>MSEYTSSREGFERAMKWALTGPSEEAKAYAEGTATSNFYHVMNGQHLGYDVYIKGIAEWRAKISHYEPKVHEFLRDGDQLAARMTGTIKVDGNDTEFESFLFAKIERASGKMEWLIERSVWGPVGGASEHGVN</sequence>
<name>A0A9W8XKY7_9PLEO</name>
<proteinExistence type="predicted"/>
<accession>A0A9W8XKY7</accession>